<keyword evidence="6" id="KW-1185">Reference proteome</keyword>
<feature type="compositionally biased region" description="Polar residues" evidence="3">
    <location>
        <begin position="1"/>
        <end position="12"/>
    </location>
</feature>
<evidence type="ECO:0000256" key="3">
    <source>
        <dbReference type="SAM" id="MobiDB-lite"/>
    </source>
</evidence>
<dbReference type="CDD" id="cd12148">
    <property type="entry name" value="fungal_TF_MHR"/>
    <property type="match status" value="1"/>
</dbReference>
<dbReference type="SUPFAM" id="SSF57701">
    <property type="entry name" value="Zn2/Cys6 DNA-binding domain"/>
    <property type="match status" value="1"/>
</dbReference>
<dbReference type="GO" id="GO:0003677">
    <property type="term" value="F:DNA binding"/>
    <property type="evidence" value="ECO:0007669"/>
    <property type="project" value="InterPro"/>
</dbReference>
<feature type="compositionally biased region" description="Polar residues" evidence="3">
    <location>
        <begin position="830"/>
        <end position="849"/>
    </location>
</feature>
<proteinExistence type="predicted"/>
<accession>A0AA40APS8</accession>
<dbReference type="SMART" id="SM00906">
    <property type="entry name" value="Fungal_trans"/>
    <property type="match status" value="1"/>
</dbReference>
<protein>
    <submittedName>
        <fullName evidence="5">Fungal-specific transcription factor domain-containing protein</fullName>
    </submittedName>
</protein>
<dbReference type="GO" id="GO:0008270">
    <property type="term" value="F:zinc ion binding"/>
    <property type="evidence" value="ECO:0007669"/>
    <property type="project" value="InterPro"/>
</dbReference>
<evidence type="ECO:0000313" key="6">
    <source>
        <dbReference type="Proteomes" id="UP001172102"/>
    </source>
</evidence>
<dbReference type="PANTHER" id="PTHR47425">
    <property type="entry name" value="FARB-RELATED"/>
    <property type="match status" value="1"/>
</dbReference>
<comment type="caution">
    <text evidence="5">The sequence shown here is derived from an EMBL/GenBank/DDBJ whole genome shotgun (WGS) entry which is preliminary data.</text>
</comment>
<feature type="region of interest" description="Disordered" evidence="3">
    <location>
        <begin position="1"/>
        <end position="62"/>
    </location>
</feature>
<dbReference type="Pfam" id="PF04082">
    <property type="entry name" value="Fungal_trans"/>
    <property type="match status" value="1"/>
</dbReference>
<gene>
    <name evidence="5" type="ORF">B0H67DRAFT_643074</name>
</gene>
<dbReference type="InterPro" id="IPR036864">
    <property type="entry name" value="Zn2-C6_fun-type_DNA-bd_sf"/>
</dbReference>
<dbReference type="GO" id="GO:0006351">
    <property type="term" value="P:DNA-templated transcription"/>
    <property type="evidence" value="ECO:0007669"/>
    <property type="project" value="InterPro"/>
</dbReference>
<dbReference type="PANTHER" id="PTHR47425:SF2">
    <property type="entry name" value="FARB-RELATED"/>
    <property type="match status" value="1"/>
</dbReference>
<dbReference type="InterPro" id="IPR007219">
    <property type="entry name" value="XnlR_reg_dom"/>
</dbReference>
<evidence type="ECO:0000313" key="5">
    <source>
        <dbReference type="EMBL" id="KAK0719758.1"/>
    </source>
</evidence>
<dbReference type="PROSITE" id="PS00463">
    <property type="entry name" value="ZN2_CY6_FUNGAL_1"/>
    <property type="match status" value="1"/>
</dbReference>
<dbReference type="Pfam" id="PF00172">
    <property type="entry name" value="Zn_clus"/>
    <property type="match status" value="1"/>
</dbReference>
<dbReference type="InterPro" id="IPR052761">
    <property type="entry name" value="Fungal_Detox/Toxin_TFs"/>
</dbReference>
<evidence type="ECO:0000259" key="4">
    <source>
        <dbReference type="PROSITE" id="PS50048"/>
    </source>
</evidence>
<feature type="domain" description="Zn(2)-C6 fungal-type" evidence="4">
    <location>
        <begin position="70"/>
        <end position="101"/>
    </location>
</feature>
<dbReference type="InterPro" id="IPR001138">
    <property type="entry name" value="Zn2Cys6_DnaBD"/>
</dbReference>
<feature type="compositionally biased region" description="Polar residues" evidence="3">
    <location>
        <begin position="35"/>
        <end position="52"/>
    </location>
</feature>
<dbReference type="Proteomes" id="UP001172102">
    <property type="component" value="Unassembled WGS sequence"/>
</dbReference>
<keyword evidence="1" id="KW-0479">Metal-binding</keyword>
<organism evidence="5 6">
    <name type="scientific">Lasiosphaeris hirsuta</name>
    <dbReference type="NCBI Taxonomy" id="260670"/>
    <lineage>
        <taxon>Eukaryota</taxon>
        <taxon>Fungi</taxon>
        <taxon>Dikarya</taxon>
        <taxon>Ascomycota</taxon>
        <taxon>Pezizomycotina</taxon>
        <taxon>Sordariomycetes</taxon>
        <taxon>Sordariomycetidae</taxon>
        <taxon>Sordariales</taxon>
        <taxon>Lasiosphaeriaceae</taxon>
        <taxon>Lasiosphaeris</taxon>
    </lineage>
</organism>
<dbReference type="CDD" id="cd00067">
    <property type="entry name" value="GAL4"/>
    <property type="match status" value="1"/>
</dbReference>
<dbReference type="EMBL" id="JAUKUA010000003">
    <property type="protein sequence ID" value="KAK0719758.1"/>
    <property type="molecule type" value="Genomic_DNA"/>
</dbReference>
<name>A0AA40APS8_9PEZI</name>
<evidence type="ECO:0000256" key="2">
    <source>
        <dbReference type="ARBA" id="ARBA00023242"/>
    </source>
</evidence>
<keyword evidence="2" id="KW-0539">Nucleus</keyword>
<dbReference type="AlphaFoldDB" id="A0AA40APS8"/>
<dbReference type="GO" id="GO:0000981">
    <property type="term" value="F:DNA-binding transcription factor activity, RNA polymerase II-specific"/>
    <property type="evidence" value="ECO:0007669"/>
    <property type="project" value="InterPro"/>
</dbReference>
<evidence type="ECO:0000256" key="1">
    <source>
        <dbReference type="ARBA" id="ARBA00022723"/>
    </source>
</evidence>
<dbReference type="Gene3D" id="4.10.240.10">
    <property type="entry name" value="Zn(2)-C6 fungal-type DNA-binding domain"/>
    <property type="match status" value="1"/>
</dbReference>
<sequence length="863" mass="95659">MGGGNRSVSPVSSGDEDGSMSPLSPCSQKDDKANSEASTPQRQGQETPSTSDGPPAQAAQKITKRRAARACVSCRARKVRCDVVEGAPCGNCRWDNVDCIIQESRRRKKNIYTKAVDERSYTEAFQVNSIGLGGNPPVSITSAPDFGRVMPYNFADPLSLRMNGRPLAQPLFQQPPAFGDSALLAASSGANPWFNIAMMGENQPTPSLFPNPLPDARQRLRSILPPFIQDPSSSFDTDYTDILLRKYALDLPGEQLQSALLRSYVEFVNPYMPLLELNDFLNAINDRSGASGRVSLLLYQAVMFAASSFVDERYLREAGFGSRKIARKALFLKAKASPFADSGDFIGRIPLVQALLLMTYWYETPEDHKDTWHWMGIAISMVFTIGLYRDPADMDVPEKKKKLWKRIWWSCFMRDRMIALGMRRPTRIKEEDYDVSMLTMADFDIQPLPDDNELLGPDCAVTRNVGMQQLLATMCIEKAKLCICISHMLKTQYSILGSHTVRPGPAKSQMMLFPNKSLDNASIKSVQAIDQELVQWMQNLPTCCRLEEINQQNINEANKTLFVQQRLLHMVYYTTRSALHRPLWNVAPCKNANLSPELLQIHKRSQNCVRAAAHRLSELINELQVHRVTKYLPTTGVTVILPAVLIHLLDLASAYPDVQENAARNYFIGIQALSTLRENYAAAGFAIEFLESAVKRAEQALTSEQYVPQQDSGVYQDTDFEKLDKVLGPGINLAPSTPPADQSEFADSAKSGLYHNTLLGTVSEAVSHCNSLPQSASSSAVAGSPMKGQQTDGIDCQSEDWGQYLQFPAEGVNNSDGSFVDMFGGAKSGNSTSGMDWTQTLSMQSSDPNGSFELHRRKMDSRT</sequence>
<reference evidence="5" key="1">
    <citation type="submission" date="2023-06" db="EMBL/GenBank/DDBJ databases">
        <title>Genome-scale phylogeny and comparative genomics of the fungal order Sordariales.</title>
        <authorList>
            <consortium name="Lawrence Berkeley National Laboratory"/>
            <person name="Hensen N."/>
            <person name="Bonometti L."/>
            <person name="Westerberg I."/>
            <person name="Brannstrom I.O."/>
            <person name="Guillou S."/>
            <person name="Cros-Aarteil S."/>
            <person name="Calhoun S."/>
            <person name="Haridas S."/>
            <person name="Kuo A."/>
            <person name="Mondo S."/>
            <person name="Pangilinan J."/>
            <person name="Riley R."/>
            <person name="Labutti K."/>
            <person name="Andreopoulos B."/>
            <person name="Lipzen A."/>
            <person name="Chen C."/>
            <person name="Yanf M."/>
            <person name="Daum C."/>
            <person name="Ng V."/>
            <person name="Clum A."/>
            <person name="Steindorff A."/>
            <person name="Ohm R."/>
            <person name="Martin F."/>
            <person name="Silar P."/>
            <person name="Natvig D."/>
            <person name="Lalanne C."/>
            <person name="Gautier V."/>
            <person name="Ament-Velasquez S.L."/>
            <person name="Kruys A."/>
            <person name="Hutchinson M.I."/>
            <person name="Powell A.J."/>
            <person name="Barry K."/>
            <person name="Miller A.N."/>
            <person name="Grigoriev I.V."/>
            <person name="Debuchy R."/>
            <person name="Gladieux P."/>
            <person name="Thoren M.H."/>
            <person name="Johannesson H."/>
        </authorList>
    </citation>
    <scope>NUCLEOTIDE SEQUENCE</scope>
    <source>
        <strain evidence="5">SMH4607-1</strain>
    </source>
</reference>
<dbReference type="PROSITE" id="PS50048">
    <property type="entry name" value="ZN2_CY6_FUNGAL_2"/>
    <property type="match status" value="1"/>
</dbReference>
<dbReference type="SMART" id="SM00066">
    <property type="entry name" value="GAL4"/>
    <property type="match status" value="1"/>
</dbReference>
<feature type="region of interest" description="Disordered" evidence="3">
    <location>
        <begin position="830"/>
        <end position="863"/>
    </location>
</feature>